<reference evidence="2" key="1">
    <citation type="journal article" date="2020" name="Mol. Plant Microbe Interact.">
        <title>Genome Sequence of the Biocontrol Agent Coniothyrium minitans strain Conio (IMI 134523).</title>
        <authorList>
            <person name="Patel D."/>
            <person name="Shittu T.A."/>
            <person name="Baroncelli R."/>
            <person name="Muthumeenakshi S."/>
            <person name="Osborne T.H."/>
            <person name="Janganan T.K."/>
            <person name="Sreenivasaprasad S."/>
        </authorList>
    </citation>
    <scope>NUCLEOTIDE SEQUENCE</scope>
    <source>
        <strain evidence="2">Conio</strain>
    </source>
</reference>
<sequence>MTRNGTLGSDSEWQLIKDEARLSRRRRMMYLGGHRLGQHVFAYFQRAVPQSRQLVIGVLGCREPRCESAFWHEAWGEHVGSLCAGAVTSECVAWGRARAWRRTRGWGGAGPGMEQAQEQTQEQEQESEQEQVTRPPWTCWRRRVDSMASVDWLEA</sequence>
<evidence type="ECO:0000313" key="3">
    <source>
        <dbReference type="Proteomes" id="UP000756921"/>
    </source>
</evidence>
<feature type="region of interest" description="Disordered" evidence="1">
    <location>
        <begin position="105"/>
        <end position="134"/>
    </location>
</feature>
<keyword evidence="3" id="KW-1185">Reference proteome</keyword>
<comment type="caution">
    <text evidence="2">The sequence shown here is derived from an EMBL/GenBank/DDBJ whole genome shotgun (WGS) entry which is preliminary data.</text>
</comment>
<gene>
    <name evidence="2" type="ORF">PMIN01_00894</name>
</gene>
<proteinExistence type="predicted"/>
<protein>
    <submittedName>
        <fullName evidence="2">Uncharacterized protein</fullName>
    </submittedName>
</protein>
<name>A0A9P6KWF2_9PLEO</name>
<evidence type="ECO:0000256" key="1">
    <source>
        <dbReference type="SAM" id="MobiDB-lite"/>
    </source>
</evidence>
<dbReference type="EMBL" id="WJXW01000001">
    <property type="protein sequence ID" value="KAF9741355.1"/>
    <property type="molecule type" value="Genomic_DNA"/>
</dbReference>
<evidence type="ECO:0000313" key="2">
    <source>
        <dbReference type="EMBL" id="KAF9741355.1"/>
    </source>
</evidence>
<dbReference type="Proteomes" id="UP000756921">
    <property type="component" value="Unassembled WGS sequence"/>
</dbReference>
<dbReference type="AlphaFoldDB" id="A0A9P6KWF2"/>
<accession>A0A9P6KWF2</accession>
<organism evidence="2 3">
    <name type="scientific">Paraphaeosphaeria minitans</name>
    <dbReference type="NCBI Taxonomy" id="565426"/>
    <lineage>
        <taxon>Eukaryota</taxon>
        <taxon>Fungi</taxon>
        <taxon>Dikarya</taxon>
        <taxon>Ascomycota</taxon>
        <taxon>Pezizomycotina</taxon>
        <taxon>Dothideomycetes</taxon>
        <taxon>Pleosporomycetidae</taxon>
        <taxon>Pleosporales</taxon>
        <taxon>Massarineae</taxon>
        <taxon>Didymosphaeriaceae</taxon>
        <taxon>Paraphaeosphaeria</taxon>
    </lineage>
</organism>